<feature type="domain" description="STAS" evidence="3">
    <location>
        <begin position="2"/>
        <end position="110"/>
    </location>
</feature>
<dbReference type="OrthoDB" id="9796076at2"/>
<dbReference type="PROSITE" id="PS50801">
    <property type="entry name" value="STAS"/>
    <property type="match status" value="1"/>
</dbReference>
<dbReference type="InterPro" id="IPR002645">
    <property type="entry name" value="STAS_dom"/>
</dbReference>
<dbReference type="InterPro" id="IPR036513">
    <property type="entry name" value="STAS_dom_sf"/>
</dbReference>
<dbReference type="InterPro" id="IPR003658">
    <property type="entry name" value="Anti-sigma_ant"/>
</dbReference>
<accession>A0A3N4NN30</accession>
<dbReference type="PANTHER" id="PTHR33495:SF2">
    <property type="entry name" value="ANTI-SIGMA FACTOR ANTAGONIST TM_1081-RELATED"/>
    <property type="match status" value="1"/>
</dbReference>
<dbReference type="Gene3D" id="3.30.750.24">
    <property type="entry name" value="STAS domain"/>
    <property type="match status" value="1"/>
</dbReference>
<proteinExistence type="inferred from homology"/>
<evidence type="ECO:0000313" key="4">
    <source>
        <dbReference type="EMBL" id="RPD94556.1"/>
    </source>
</evidence>
<evidence type="ECO:0000259" key="3">
    <source>
        <dbReference type="PROSITE" id="PS50801"/>
    </source>
</evidence>
<dbReference type="Pfam" id="PF01740">
    <property type="entry name" value="STAS"/>
    <property type="match status" value="1"/>
</dbReference>
<organism evidence="4 5">
    <name type="scientific">Candidatus Pantoea deserta</name>
    <dbReference type="NCBI Taxonomy" id="1869313"/>
    <lineage>
        <taxon>Bacteria</taxon>
        <taxon>Pseudomonadati</taxon>
        <taxon>Pseudomonadota</taxon>
        <taxon>Gammaproteobacteria</taxon>
        <taxon>Enterobacterales</taxon>
        <taxon>Erwiniaceae</taxon>
        <taxon>Pantoea</taxon>
    </lineage>
</organism>
<evidence type="ECO:0000256" key="1">
    <source>
        <dbReference type="ARBA" id="ARBA00009013"/>
    </source>
</evidence>
<dbReference type="GO" id="GO:0043856">
    <property type="term" value="F:anti-sigma factor antagonist activity"/>
    <property type="evidence" value="ECO:0007669"/>
    <property type="project" value="InterPro"/>
</dbReference>
<gene>
    <name evidence="4" type="ORF">BBB56_20685</name>
</gene>
<dbReference type="NCBIfam" id="TIGR00377">
    <property type="entry name" value="ant_ant_sig"/>
    <property type="match status" value="1"/>
</dbReference>
<comment type="caution">
    <text evidence="4">The sequence shown here is derived from an EMBL/GenBank/DDBJ whole genome shotgun (WGS) entry which is preliminary data.</text>
</comment>
<dbReference type="CDD" id="cd07043">
    <property type="entry name" value="STAS_anti-anti-sigma_factors"/>
    <property type="match status" value="1"/>
</dbReference>
<comment type="similarity">
    <text evidence="1 2">Belongs to the anti-sigma-factor antagonist family.</text>
</comment>
<dbReference type="Proteomes" id="UP000281332">
    <property type="component" value="Unassembled WGS sequence"/>
</dbReference>
<dbReference type="SUPFAM" id="SSF52091">
    <property type="entry name" value="SpoIIaa-like"/>
    <property type="match status" value="1"/>
</dbReference>
<name>A0A3N4NN30_9GAMM</name>
<dbReference type="AlphaFoldDB" id="A0A3N4NN30"/>
<evidence type="ECO:0000313" key="5">
    <source>
        <dbReference type="Proteomes" id="UP000281332"/>
    </source>
</evidence>
<reference evidence="4 5" key="1">
    <citation type="submission" date="2018-11" db="EMBL/GenBank/DDBJ databases">
        <title>Whole genome sequencing of Pantoea sp. RIT388.</title>
        <authorList>
            <person name="Gan H.M."/>
            <person name="Hudson A.O."/>
        </authorList>
    </citation>
    <scope>NUCLEOTIDE SEQUENCE [LARGE SCALE GENOMIC DNA]</scope>
    <source>
        <strain evidence="4 5">RIT388</strain>
    </source>
</reference>
<evidence type="ECO:0000256" key="2">
    <source>
        <dbReference type="RuleBase" id="RU003749"/>
    </source>
</evidence>
<dbReference type="PANTHER" id="PTHR33495">
    <property type="entry name" value="ANTI-SIGMA FACTOR ANTAGONIST TM_1081-RELATED-RELATED"/>
    <property type="match status" value="1"/>
</dbReference>
<dbReference type="RefSeq" id="WP_123802786.1">
    <property type="nucleotide sequence ID" value="NZ_RMVG01000022.1"/>
</dbReference>
<dbReference type="EMBL" id="RMVG01000022">
    <property type="protein sequence ID" value="RPD94556.1"/>
    <property type="molecule type" value="Genomic_DNA"/>
</dbReference>
<keyword evidence="5" id="KW-1185">Reference proteome</keyword>
<sequence length="114" mass="12414">MKLETEKIENALLITPVARRLDASVALRFKEAVAALIQQGETRLVLDFSRVDFIDSSCLGALISLLKSLSGKGQLVLCSLNANIKAMFALTRMDRVFTLCGDRNEALAAIEEGT</sequence>
<protein>
    <recommendedName>
        <fullName evidence="2">Anti-sigma factor antagonist</fullName>
    </recommendedName>
</protein>